<dbReference type="Gene3D" id="2.10.70.10">
    <property type="entry name" value="Complement Module, domain 1"/>
    <property type="match status" value="1"/>
</dbReference>
<dbReference type="InterPro" id="IPR002919">
    <property type="entry name" value="TIL_dom"/>
</dbReference>
<name>A0A8J1UKQ8_OWEFU</name>
<evidence type="ECO:0000313" key="7">
    <source>
        <dbReference type="Proteomes" id="UP000749559"/>
    </source>
</evidence>
<evidence type="ECO:0000256" key="5">
    <source>
        <dbReference type="ARBA" id="ARBA00023157"/>
    </source>
</evidence>
<evidence type="ECO:0000313" key="6">
    <source>
        <dbReference type="EMBL" id="CAH1788161.1"/>
    </source>
</evidence>
<dbReference type="GO" id="GO:0005576">
    <property type="term" value="C:extracellular region"/>
    <property type="evidence" value="ECO:0007669"/>
    <property type="project" value="UniProtKB-SubCell"/>
</dbReference>
<evidence type="ECO:0000256" key="4">
    <source>
        <dbReference type="ARBA" id="ARBA00022737"/>
    </source>
</evidence>
<dbReference type="PROSITE" id="PS51233">
    <property type="entry name" value="VWFD"/>
    <property type="match status" value="1"/>
</dbReference>
<dbReference type="OrthoDB" id="6019304at2759"/>
<dbReference type="Pfam" id="PF00094">
    <property type="entry name" value="VWD"/>
    <property type="match status" value="1"/>
</dbReference>
<dbReference type="Gene3D" id="6.20.200.20">
    <property type="match status" value="4"/>
</dbReference>
<evidence type="ECO:0000256" key="2">
    <source>
        <dbReference type="ARBA" id="ARBA00022525"/>
    </source>
</evidence>
<dbReference type="PANTHER" id="PTHR46698">
    <property type="entry name" value="CROSSVEINLESS 2"/>
    <property type="match status" value="1"/>
</dbReference>
<dbReference type="EMBL" id="CAIIXF020000007">
    <property type="protein sequence ID" value="CAH1788161.1"/>
    <property type="molecule type" value="Genomic_DNA"/>
</dbReference>
<dbReference type="Pfam" id="PF01826">
    <property type="entry name" value="TIL"/>
    <property type="match status" value="1"/>
</dbReference>
<dbReference type="Gene3D" id="2.10.25.10">
    <property type="entry name" value="Laminin"/>
    <property type="match status" value="1"/>
</dbReference>
<keyword evidence="4" id="KW-0677">Repeat</keyword>
<dbReference type="Pfam" id="PF08742">
    <property type="entry name" value="C8"/>
    <property type="match status" value="1"/>
</dbReference>
<dbReference type="InterPro" id="IPR001846">
    <property type="entry name" value="VWF_type-D"/>
</dbReference>
<dbReference type="SMART" id="SM00215">
    <property type="entry name" value="VWC_out"/>
    <property type="match status" value="3"/>
</dbReference>
<protein>
    <submittedName>
        <fullName evidence="6">Uncharacterized protein</fullName>
    </submittedName>
</protein>
<dbReference type="PANTHER" id="PTHR46698:SF4">
    <property type="entry name" value="CROSSVEINLESS 2"/>
    <property type="match status" value="1"/>
</dbReference>
<dbReference type="SMART" id="SM00832">
    <property type="entry name" value="C8"/>
    <property type="match status" value="1"/>
</dbReference>
<keyword evidence="3" id="KW-0732">Signal</keyword>
<keyword evidence="7" id="KW-1185">Reference proteome</keyword>
<comment type="caution">
    <text evidence="6">The sequence shown here is derived from an EMBL/GenBank/DDBJ whole genome shotgun (WGS) entry which is preliminary data.</text>
</comment>
<dbReference type="Proteomes" id="UP000749559">
    <property type="component" value="Unassembled WGS sequence"/>
</dbReference>
<dbReference type="PROSITE" id="PS50184">
    <property type="entry name" value="VWFC_2"/>
    <property type="match status" value="4"/>
</dbReference>
<evidence type="ECO:0000256" key="1">
    <source>
        <dbReference type="ARBA" id="ARBA00004613"/>
    </source>
</evidence>
<keyword evidence="5" id="KW-1015">Disulfide bond</keyword>
<comment type="subcellular location">
    <subcellularLocation>
        <location evidence="1">Secreted</location>
    </subcellularLocation>
</comment>
<organism evidence="6 7">
    <name type="scientific">Owenia fusiformis</name>
    <name type="common">Polychaete worm</name>
    <dbReference type="NCBI Taxonomy" id="6347"/>
    <lineage>
        <taxon>Eukaryota</taxon>
        <taxon>Metazoa</taxon>
        <taxon>Spiralia</taxon>
        <taxon>Lophotrochozoa</taxon>
        <taxon>Annelida</taxon>
        <taxon>Polychaeta</taxon>
        <taxon>Sedentaria</taxon>
        <taxon>Canalipalpata</taxon>
        <taxon>Sabellida</taxon>
        <taxon>Oweniida</taxon>
        <taxon>Oweniidae</taxon>
        <taxon>Owenia</taxon>
    </lineage>
</organism>
<accession>A0A8J1UKQ8</accession>
<dbReference type="CDD" id="cd19941">
    <property type="entry name" value="TIL"/>
    <property type="match status" value="1"/>
</dbReference>
<dbReference type="SUPFAM" id="SSF57603">
    <property type="entry name" value="FnI-like domain"/>
    <property type="match status" value="4"/>
</dbReference>
<gene>
    <name evidence="6" type="ORF">OFUS_LOCUS13747</name>
</gene>
<reference evidence="6" key="1">
    <citation type="submission" date="2022-03" db="EMBL/GenBank/DDBJ databases">
        <authorList>
            <person name="Martin C."/>
        </authorList>
    </citation>
    <scope>NUCLEOTIDE SEQUENCE</scope>
</reference>
<dbReference type="InterPro" id="IPR052424">
    <property type="entry name" value="Kielin_Chordin-BMP_Reg"/>
</dbReference>
<dbReference type="AlphaFoldDB" id="A0A8J1UKQ8"/>
<dbReference type="SMART" id="SM00216">
    <property type="entry name" value="VWD"/>
    <property type="match status" value="1"/>
</dbReference>
<proteinExistence type="predicted"/>
<dbReference type="InterPro" id="IPR001007">
    <property type="entry name" value="VWF_dom"/>
</dbReference>
<dbReference type="FunFam" id="2.10.25.10:FF:000055">
    <property type="entry name" value="alpha-tectorin isoform X1"/>
    <property type="match status" value="1"/>
</dbReference>
<evidence type="ECO:0000256" key="3">
    <source>
        <dbReference type="ARBA" id="ARBA00022729"/>
    </source>
</evidence>
<dbReference type="SMART" id="SM00214">
    <property type="entry name" value="VWC"/>
    <property type="match status" value="5"/>
</dbReference>
<dbReference type="Pfam" id="PF00093">
    <property type="entry name" value="VWC"/>
    <property type="match status" value="3"/>
</dbReference>
<sequence length="674" mass="74872">MDFSLCLLLTVAVSQLGGTTGQLEGSVAVCDFPDGVEVDIPLISDDPCITCRCYNGEVTCERETCSKEGCHVILFDKPKDSCCDVCKGCFHDGKVYASGKEWTDPKNPCKTFKCQGGVVTEAKEQCFSPCANPLYVPGQCCPICTETCSYNGQDYENGETFYPLEDTCVECKCTDGQVQCSKKACPVLNCAEKFIYQPNGTCCPVCKGSRMIFDIPGRCFFRNKVYKNNQKITMDTCTQCTCVKGTMVCERDNCPILDCPQSDIVQQDGKCCPVCKEKPKQGCEFDGKPYEHGEVWKKDICSSCVCDEGEVRCQVQQCSNVLSCPRNYKLELLPNECCPRCVEKDAVCAVFGDPHYRTFDGKIYNFQGQCSYILTQDCHGQDFYIRVRNDGRKTSSFAWTHTIHVFIDGTKISLLQGLGVKVNGSRVKLPYYKDNEFQVDRDTSSVVLRTVLGVSVIWDGDSYVEVSVPRKYKNKLCGLCGNYNGSPQDDLTGRDGMRYTSSAAFGATWRVGSKKCNKKPPAPEMMSCKNKFIKKLRVHKQCNILKDDMFAACVGKVDVKSYFKSCTTDVCDCPRGKKCVCESVRAYARACEREGVNLGDWESKTKCGEGQLTCPKGAVYDTCADPCPRTCADWDKPRKCSKMCAPGCSCPHGTVLHKNKCIKASRCSKKRNQI</sequence>
<dbReference type="PROSITE" id="PS01208">
    <property type="entry name" value="VWFC_1"/>
    <property type="match status" value="1"/>
</dbReference>
<dbReference type="SUPFAM" id="SSF57567">
    <property type="entry name" value="Serine protease inhibitors"/>
    <property type="match status" value="1"/>
</dbReference>
<dbReference type="InterPro" id="IPR036084">
    <property type="entry name" value="Ser_inhib-like_sf"/>
</dbReference>
<dbReference type="InterPro" id="IPR014853">
    <property type="entry name" value="VWF/SSPO/ZAN-like_Cys-rich_dom"/>
</dbReference>
<dbReference type="Pfam" id="PF23334">
    <property type="entry name" value="VWC2L_2nd"/>
    <property type="match status" value="1"/>
</dbReference>
<keyword evidence="2" id="KW-0964">Secreted</keyword>